<evidence type="ECO:0000256" key="1">
    <source>
        <dbReference type="SAM" id="Phobius"/>
    </source>
</evidence>
<keyword evidence="1" id="KW-1133">Transmembrane helix</keyword>
<feature type="transmembrane region" description="Helical" evidence="1">
    <location>
        <begin position="46"/>
        <end position="62"/>
    </location>
</feature>
<dbReference type="Proteomes" id="UP000445144">
    <property type="component" value="Unassembled WGS sequence"/>
</dbReference>
<feature type="transmembrane region" description="Helical" evidence="1">
    <location>
        <begin position="74"/>
        <end position="96"/>
    </location>
</feature>
<sequence length="133" mass="15369">MNWDFLEILSLVTDALDLFTKDSSSTELGYPIQTSNKKAKYSVEKISFAFLSISAIIFVIVFENSLPEENLNQTIMVISLMGIVLACLLFFILHVLELYYFKNVFQWLFFSCSTILLLVSIIFFIYFRSGLFL</sequence>
<keyword evidence="3" id="KW-1185">Reference proteome</keyword>
<keyword evidence="1" id="KW-0812">Transmembrane</keyword>
<keyword evidence="1" id="KW-0472">Membrane</keyword>
<name>A0A6N4X0J9_9FLAO</name>
<accession>A0A6N4X0J9</accession>
<feature type="transmembrane region" description="Helical" evidence="1">
    <location>
        <begin position="108"/>
        <end position="127"/>
    </location>
</feature>
<dbReference type="AlphaFoldDB" id="A0A6N4X0J9"/>
<gene>
    <name evidence="2" type="ORF">CHRY9293_00109</name>
</gene>
<evidence type="ECO:0008006" key="4">
    <source>
        <dbReference type="Google" id="ProtNLM"/>
    </source>
</evidence>
<proteinExistence type="predicted"/>
<organism evidence="2 3">
    <name type="scientific">Chryseobacterium potabilaquae</name>
    <dbReference type="NCBI Taxonomy" id="2675057"/>
    <lineage>
        <taxon>Bacteria</taxon>
        <taxon>Pseudomonadati</taxon>
        <taxon>Bacteroidota</taxon>
        <taxon>Flavobacteriia</taxon>
        <taxon>Flavobacteriales</taxon>
        <taxon>Weeksellaceae</taxon>
        <taxon>Chryseobacterium group</taxon>
        <taxon>Chryseobacterium</taxon>
    </lineage>
</organism>
<dbReference type="EMBL" id="CACVBR010000001">
    <property type="protein sequence ID" value="CAA7193697.1"/>
    <property type="molecule type" value="Genomic_DNA"/>
</dbReference>
<evidence type="ECO:0000313" key="3">
    <source>
        <dbReference type="Proteomes" id="UP000445144"/>
    </source>
</evidence>
<evidence type="ECO:0000313" key="2">
    <source>
        <dbReference type="EMBL" id="CAA7193697.1"/>
    </source>
</evidence>
<reference evidence="2 3" key="1">
    <citation type="submission" date="2020-01" db="EMBL/GenBank/DDBJ databases">
        <authorList>
            <person name="Rodrigo-Torres L."/>
            <person name="Arahal R. D."/>
            <person name="Lucena T."/>
        </authorList>
    </citation>
    <scope>NUCLEOTIDE SEQUENCE [LARGE SCALE GENOMIC DNA]</scope>
    <source>
        <strain evidence="2 3">CECT 9293</strain>
    </source>
</reference>
<protein>
    <recommendedName>
        <fullName evidence="4">Branched-chain amino acid ABC transporter substrate-binding protein</fullName>
    </recommendedName>
</protein>
<dbReference type="RefSeq" id="WP_162031123.1">
    <property type="nucleotide sequence ID" value="NZ_CACVBR010000001.1"/>
</dbReference>